<evidence type="ECO:0000313" key="3">
    <source>
        <dbReference type="Proteomes" id="UP001596407"/>
    </source>
</evidence>
<feature type="compositionally biased region" description="Basic and acidic residues" evidence="1">
    <location>
        <begin position="66"/>
        <end position="95"/>
    </location>
</feature>
<protein>
    <submittedName>
        <fullName evidence="2">Uncharacterized protein</fullName>
    </submittedName>
</protein>
<dbReference type="AlphaFoldDB" id="A0ABD5WK93"/>
<proteinExistence type="predicted"/>
<dbReference type="EMBL" id="JBHSZH010000001">
    <property type="protein sequence ID" value="MFC7079041.1"/>
    <property type="molecule type" value="Genomic_DNA"/>
</dbReference>
<dbReference type="Proteomes" id="UP001596407">
    <property type="component" value="Unassembled WGS sequence"/>
</dbReference>
<organism evidence="2 3">
    <name type="scientific">Halorussus caseinilyticus</name>
    <dbReference type="NCBI Taxonomy" id="3034025"/>
    <lineage>
        <taxon>Archaea</taxon>
        <taxon>Methanobacteriati</taxon>
        <taxon>Methanobacteriota</taxon>
        <taxon>Stenosarchaea group</taxon>
        <taxon>Halobacteria</taxon>
        <taxon>Halobacteriales</taxon>
        <taxon>Haladaptataceae</taxon>
        <taxon>Halorussus</taxon>
    </lineage>
</organism>
<feature type="region of interest" description="Disordered" evidence="1">
    <location>
        <begin position="45"/>
        <end position="104"/>
    </location>
</feature>
<evidence type="ECO:0000256" key="1">
    <source>
        <dbReference type="SAM" id="MobiDB-lite"/>
    </source>
</evidence>
<name>A0ABD5WK93_9EURY</name>
<reference evidence="2 3" key="1">
    <citation type="journal article" date="2019" name="Int. J. Syst. Evol. Microbiol.">
        <title>The Global Catalogue of Microorganisms (GCM) 10K type strain sequencing project: providing services to taxonomists for standard genome sequencing and annotation.</title>
        <authorList>
            <consortium name="The Broad Institute Genomics Platform"/>
            <consortium name="The Broad Institute Genome Sequencing Center for Infectious Disease"/>
            <person name="Wu L."/>
            <person name="Ma J."/>
        </authorList>
    </citation>
    <scope>NUCLEOTIDE SEQUENCE [LARGE SCALE GENOMIC DNA]</scope>
    <source>
        <strain evidence="2 3">DT72</strain>
    </source>
</reference>
<gene>
    <name evidence="2" type="ORF">ACFQJ6_01725</name>
</gene>
<dbReference type="RefSeq" id="WP_382208556.1">
    <property type="nucleotide sequence ID" value="NZ_JBHSZH010000001.1"/>
</dbReference>
<sequence length="104" mass="11746">MSDLRFRDVPRLQNRRVLVRLLLGRRVAPARGQPRLLRQVGALLGATETQRLGRHRDGDDAAAGDDDARRDRGDHRRGNDRRRGTETTTEEKDTETTDSATTAE</sequence>
<accession>A0ABD5WK93</accession>
<keyword evidence="3" id="KW-1185">Reference proteome</keyword>
<evidence type="ECO:0000313" key="2">
    <source>
        <dbReference type="EMBL" id="MFC7079041.1"/>
    </source>
</evidence>
<comment type="caution">
    <text evidence="2">The sequence shown here is derived from an EMBL/GenBank/DDBJ whole genome shotgun (WGS) entry which is preliminary data.</text>
</comment>